<proteinExistence type="predicted"/>
<organism evidence="1 2">
    <name type="scientific">Protopolystoma xenopodis</name>
    <dbReference type="NCBI Taxonomy" id="117903"/>
    <lineage>
        <taxon>Eukaryota</taxon>
        <taxon>Metazoa</taxon>
        <taxon>Spiralia</taxon>
        <taxon>Lophotrochozoa</taxon>
        <taxon>Platyhelminthes</taxon>
        <taxon>Monogenea</taxon>
        <taxon>Polyopisthocotylea</taxon>
        <taxon>Polystomatidea</taxon>
        <taxon>Polystomatidae</taxon>
        <taxon>Protopolystoma</taxon>
    </lineage>
</organism>
<dbReference type="Proteomes" id="UP000784294">
    <property type="component" value="Unassembled WGS sequence"/>
</dbReference>
<evidence type="ECO:0000313" key="2">
    <source>
        <dbReference type="Proteomes" id="UP000784294"/>
    </source>
</evidence>
<name>A0A3S5AHV0_9PLAT</name>
<keyword evidence="2" id="KW-1185">Reference proteome</keyword>
<evidence type="ECO:0000313" key="1">
    <source>
        <dbReference type="EMBL" id="VEL29631.1"/>
    </source>
</evidence>
<comment type="caution">
    <text evidence="1">The sequence shown here is derived from an EMBL/GenBank/DDBJ whole genome shotgun (WGS) entry which is preliminary data.</text>
</comment>
<protein>
    <submittedName>
        <fullName evidence="1">Uncharacterized protein</fullName>
    </submittedName>
</protein>
<accession>A0A3S5AHV0</accession>
<dbReference type="EMBL" id="CAAALY010104862">
    <property type="protein sequence ID" value="VEL29631.1"/>
    <property type="molecule type" value="Genomic_DNA"/>
</dbReference>
<dbReference type="AlphaFoldDB" id="A0A3S5AHV0"/>
<sequence>MSSPRVPFDALFAGHLRVGLAVAHGDPRADDVMQEAEDEHAQEGAREVAVAVVLGRRPHQRLGRNRLRPLERGAVALNVHRDAERRELAAATEGRSAE</sequence>
<reference evidence="1" key="1">
    <citation type="submission" date="2018-11" db="EMBL/GenBank/DDBJ databases">
        <authorList>
            <consortium name="Pathogen Informatics"/>
        </authorList>
    </citation>
    <scope>NUCLEOTIDE SEQUENCE</scope>
</reference>
<gene>
    <name evidence="1" type="ORF">PXEA_LOCUS23071</name>
</gene>